<protein>
    <recommendedName>
        <fullName evidence="4">Outer-membrane lipoprotein LolB</fullName>
    </recommendedName>
</protein>
<evidence type="ECO:0000256" key="4">
    <source>
        <dbReference type="ARBA" id="ARBA00016202"/>
    </source>
</evidence>
<dbReference type="Gene3D" id="2.50.20.10">
    <property type="entry name" value="Lipoprotein localisation LolA/LolB/LppX"/>
    <property type="match status" value="1"/>
</dbReference>
<organism evidence="13 14">
    <name type="scientific">Roseateles agri</name>
    <dbReference type="NCBI Taxonomy" id="3098619"/>
    <lineage>
        <taxon>Bacteria</taxon>
        <taxon>Pseudomonadati</taxon>
        <taxon>Pseudomonadota</taxon>
        <taxon>Betaproteobacteria</taxon>
        <taxon>Burkholderiales</taxon>
        <taxon>Sphaerotilaceae</taxon>
        <taxon>Roseateles</taxon>
    </lineage>
</organism>
<dbReference type="RefSeq" id="WP_320425883.1">
    <property type="nucleotide sequence ID" value="NZ_JAXCLA010000009.1"/>
</dbReference>
<proteinExistence type="inferred from homology"/>
<reference evidence="13 14" key="1">
    <citation type="submission" date="2023-11" db="EMBL/GenBank/DDBJ databases">
        <title>Paucibacter sp. nov., isolated from fresh soil in Korea.</title>
        <authorList>
            <person name="Le N.T.T."/>
        </authorList>
    </citation>
    <scope>NUCLEOTIDE SEQUENCE [LARGE SCALE GENOMIC DNA]</scope>
    <source>
        <strain evidence="13 14">R3-3</strain>
    </source>
</reference>
<evidence type="ECO:0000256" key="12">
    <source>
        <dbReference type="ARBA" id="ARBA00023288"/>
    </source>
</evidence>
<evidence type="ECO:0000313" key="13">
    <source>
        <dbReference type="EMBL" id="MDY0747915.1"/>
    </source>
</evidence>
<dbReference type="Proteomes" id="UP001285263">
    <property type="component" value="Unassembled WGS sequence"/>
</dbReference>
<accession>A0ABU5DQL6</accession>
<comment type="similarity">
    <text evidence="2">Belongs to the LolB family.</text>
</comment>
<evidence type="ECO:0000256" key="6">
    <source>
        <dbReference type="ARBA" id="ARBA00022729"/>
    </source>
</evidence>
<comment type="subcellular location">
    <subcellularLocation>
        <location evidence="1">Cell outer membrane</location>
        <topology evidence="1">Lipid-anchor</topology>
    </subcellularLocation>
</comment>
<evidence type="ECO:0000313" key="14">
    <source>
        <dbReference type="Proteomes" id="UP001285263"/>
    </source>
</evidence>
<evidence type="ECO:0000256" key="7">
    <source>
        <dbReference type="ARBA" id="ARBA00022927"/>
    </source>
</evidence>
<name>A0ABU5DQL6_9BURK</name>
<evidence type="ECO:0000256" key="3">
    <source>
        <dbReference type="ARBA" id="ARBA00011245"/>
    </source>
</evidence>
<evidence type="ECO:0000256" key="9">
    <source>
        <dbReference type="ARBA" id="ARBA00023139"/>
    </source>
</evidence>
<dbReference type="InterPro" id="IPR004565">
    <property type="entry name" value="OM_lipoprot_LolB"/>
</dbReference>
<keyword evidence="11" id="KW-0998">Cell outer membrane</keyword>
<keyword evidence="8" id="KW-0472">Membrane</keyword>
<keyword evidence="9" id="KW-0564">Palmitate</keyword>
<keyword evidence="6" id="KW-0732">Signal</keyword>
<dbReference type="PROSITE" id="PS51257">
    <property type="entry name" value="PROKAR_LIPOPROTEIN"/>
    <property type="match status" value="1"/>
</dbReference>
<keyword evidence="10" id="KW-0143">Chaperone</keyword>
<dbReference type="SUPFAM" id="SSF89392">
    <property type="entry name" value="Prokaryotic lipoproteins and lipoprotein localization factors"/>
    <property type="match status" value="1"/>
</dbReference>
<evidence type="ECO:0000256" key="8">
    <source>
        <dbReference type="ARBA" id="ARBA00023136"/>
    </source>
</evidence>
<keyword evidence="14" id="KW-1185">Reference proteome</keyword>
<gene>
    <name evidence="13" type="ORF">SNE35_25660</name>
</gene>
<keyword evidence="7" id="KW-0653">Protein transport</keyword>
<dbReference type="CDD" id="cd16326">
    <property type="entry name" value="LolB"/>
    <property type="match status" value="1"/>
</dbReference>
<comment type="subunit">
    <text evidence="3">Monomer.</text>
</comment>
<keyword evidence="5" id="KW-0813">Transport</keyword>
<evidence type="ECO:0000256" key="1">
    <source>
        <dbReference type="ARBA" id="ARBA00004459"/>
    </source>
</evidence>
<dbReference type="Pfam" id="PF03550">
    <property type="entry name" value="LolB"/>
    <property type="match status" value="1"/>
</dbReference>
<dbReference type="EMBL" id="JAXCLA010000009">
    <property type="protein sequence ID" value="MDY0747915.1"/>
    <property type="molecule type" value="Genomic_DNA"/>
</dbReference>
<sequence length="176" mass="18757">MRQHASLLMACAMLAGCASLKHQQREASEGDLHLSGRLSVQVAGVAGGKASGGNGAFELSGQPTAGQLELSTPLGSLVARAVWRDGDVRLQTPEDERRFDDLDALTREMLGEAIPVAALFDWLQGKPWSQAAHTAQGTGFEQLGWQIDLSHFGEGLIVATRKAEPAVTLKARIDKT</sequence>
<evidence type="ECO:0000256" key="11">
    <source>
        <dbReference type="ARBA" id="ARBA00023237"/>
    </source>
</evidence>
<dbReference type="InterPro" id="IPR029046">
    <property type="entry name" value="LolA/LolB/LppX"/>
</dbReference>
<keyword evidence="12 13" id="KW-0449">Lipoprotein</keyword>
<evidence type="ECO:0000256" key="10">
    <source>
        <dbReference type="ARBA" id="ARBA00023186"/>
    </source>
</evidence>
<evidence type="ECO:0000256" key="2">
    <source>
        <dbReference type="ARBA" id="ARBA00009696"/>
    </source>
</evidence>
<comment type="caution">
    <text evidence="13">The sequence shown here is derived from an EMBL/GenBank/DDBJ whole genome shotgun (WGS) entry which is preliminary data.</text>
</comment>
<evidence type="ECO:0000256" key="5">
    <source>
        <dbReference type="ARBA" id="ARBA00022448"/>
    </source>
</evidence>